<feature type="compositionally biased region" description="Basic and acidic residues" evidence="1">
    <location>
        <begin position="142"/>
        <end position="162"/>
    </location>
</feature>
<evidence type="ECO:0000313" key="4">
    <source>
        <dbReference type="Proteomes" id="UP000077521"/>
    </source>
</evidence>
<sequence length="327" mass="36605">MTSAARLTELREDILYTAEQFVREKFRHHDPSHDWHHVHRVRQLALSIGTTDPGLPRSPVPLILELGALFHDLCDSKYLPSGTSAQSSSAKAVLQPFFDSLGNDDSDRKIIEAQLLGADARADIERIVDNVSWSKDARRRKERADAAERGDDPREINGGREGEQIDWEESCVEFWCVSDADRLDAIGSIGVLRCAAFSAIKNRPLHIPPANMQGDSRPPAEQGEGYNGSCIAHFHEKLMLIRGDRLRTATARAEAERRQGFMQSFLDELDLEWLVGSQGEQMFRMQQDLADVDSATREMDLQHKALDTQHEEPASSTTTDAAEETTS</sequence>
<dbReference type="Gene3D" id="1.20.58.1910">
    <property type="match status" value="1"/>
</dbReference>
<dbReference type="InterPro" id="IPR003607">
    <property type="entry name" value="HD/PDEase_dom"/>
</dbReference>
<accession>A0A177TXV8</accession>
<dbReference type="PANTHER" id="PTHR33594">
    <property type="entry name" value="SUPERFAMILY HYDROLASE, PUTATIVE (AFU_ORTHOLOGUE AFUA_1G03035)-RELATED"/>
    <property type="match status" value="1"/>
</dbReference>
<feature type="compositionally biased region" description="Basic and acidic residues" evidence="1">
    <location>
        <begin position="303"/>
        <end position="313"/>
    </location>
</feature>
<dbReference type="Gene3D" id="1.10.472.50">
    <property type="entry name" value="HD-domain/PDEase-like"/>
    <property type="match status" value="1"/>
</dbReference>
<reference evidence="3" key="1">
    <citation type="submission" date="2016-04" db="EMBL/GenBank/DDBJ databases">
        <authorList>
            <person name="Nguyen H.D."/>
            <person name="Samba Siva P."/>
            <person name="Cullis J."/>
            <person name="Levesque C.A."/>
            <person name="Hambleton S."/>
        </authorList>
    </citation>
    <scope>NUCLEOTIDE SEQUENCE</scope>
    <source>
        <strain evidence="3">DAOMC 236416</strain>
    </source>
</reference>
<feature type="region of interest" description="Disordered" evidence="1">
    <location>
        <begin position="138"/>
        <end position="162"/>
    </location>
</feature>
<evidence type="ECO:0000256" key="1">
    <source>
        <dbReference type="SAM" id="MobiDB-lite"/>
    </source>
</evidence>
<reference evidence="3" key="2">
    <citation type="journal article" date="2019" name="IMA Fungus">
        <title>Genome sequencing and comparison of five Tilletia species to identify candidate genes for the detection of regulated species infecting wheat.</title>
        <authorList>
            <person name="Nguyen H.D.T."/>
            <person name="Sultana T."/>
            <person name="Kesanakurti P."/>
            <person name="Hambleton S."/>
        </authorList>
    </citation>
    <scope>NUCLEOTIDE SEQUENCE</scope>
    <source>
        <strain evidence="3">DAOMC 236416</strain>
    </source>
</reference>
<dbReference type="EMBL" id="LWDF02000194">
    <property type="protein sequence ID" value="KAE8254329.1"/>
    <property type="molecule type" value="Genomic_DNA"/>
</dbReference>
<dbReference type="PANTHER" id="PTHR33594:SF1">
    <property type="entry name" value="HD_PDEASE DOMAIN-CONTAINING PROTEIN"/>
    <property type="match status" value="1"/>
</dbReference>
<keyword evidence="4" id="KW-1185">Reference proteome</keyword>
<feature type="region of interest" description="Disordered" evidence="1">
    <location>
        <begin position="303"/>
        <end position="327"/>
    </location>
</feature>
<organism evidence="3 4">
    <name type="scientific">Tilletia indica</name>
    <dbReference type="NCBI Taxonomy" id="43049"/>
    <lineage>
        <taxon>Eukaryota</taxon>
        <taxon>Fungi</taxon>
        <taxon>Dikarya</taxon>
        <taxon>Basidiomycota</taxon>
        <taxon>Ustilaginomycotina</taxon>
        <taxon>Exobasidiomycetes</taxon>
        <taxon>Tilletiales</taxon>
        <taxon>Tilletiaceae</taxon>
        <taxon>Tilletia</taxon>
    </lineage>
</organism>
<evidence type="ECO:0000259" key="2">
    <source>
        <dbReference type="SMART" id="SM00471"/>
    </source>
</evidence>
<dbReference type="SMART" id="SM00471">
    <property type="entry name" value="HDc"/>
    <property type="match status" value="1"/>
</dbReference>
<feature type="domain" description="HD/PDEase" evidence="2">
    <location>
        <begin position="30"/>
        <end position="195"/>
    </location>
</feature>
<dbReference type="SUPFAM" id="SSF109604">
    <property type="entry name" value="HD-domain/PDEase-like"/>
    <property type="match status" value="1"/>
</dbReference>
<name>A0A177TXV8_9BASI</name>
<proteinExistence type="predicted"/>
<dbReference type="AlphaFoldDB" id="A0A177TXV8"/>
<dbReference type="Proteomes" id="UP000077521">
    <property type="component" value="Unassembled WGS sequence"/>
</dbReference>
<protein>
    <recommendedName>
        <fullName evidence="2">HD/PDEase domain-containing protein</fullName>
    </recommendedName>
</protein>
<evidence type="ECO:0000313" key="3">
    <source>
        <dbReference type="EMBL" id="KAE8254329.1"/>
    </source>
</evidence>
<comment type="caution">
    <text evidence="3">The sequence shown here is derived from an EMBL/GenBank/DDBJ whole genome shotgun (WGS) entry which is preliminary data.</text>
</comment>
<gene>
    <name evidence="3" type="ORF">A4X13_0g3453</name>
</gene>